<protein>
    <recommendedName>
        <fullName evidence="5">Transferrin-binding protein B C-lobe/N-lobe beta barrel domain-containing protein</fullName>
    </recommendedName>
</protein>
<dbReference type="InterPro" id="IPR011250">
    <property type="entry name" value="OMP/PagP_B-barrel"/>
</dbReference>
<evidence type="ECO:0000256" key="1">
    <source>
        <dbReference type="SAM" id="MobiDB-lite"/>
    </source>
</evidence>
<dbReference type="EMBL" id="FNXG01000001">
    <property type="protein sequence ID" value="SEH63368.1"/>
    <property type="molecule type" value="Genomic_DNA"/>
</dbReference>
<proteinExistence type="predicted"/>
<keyword evidence="4" id="KW-1185">Reference proteome</keyword>
<reference evidence="4" key="1">
    <citation type="submission" date="2016-10" db="EMBL/GenBank/DDBJ databases">
        <authorList>
            <person name="Varghese N."/>
            <person name="Submissions S."/>
        </authorList>
    </citation>
    <scope>NUCLEOTIDE SEQUENCE [LARGE SCALE GENOMIC DNA]</scope>
    <source>
        <strain evidence="4">DSM 11593</strain>
    </source>
</reference>
<feature type="region of interest" description="Disordered" evidence="1">
    <location>
        <begin position="25"/>
        <end position="51"/>
    </location>
</feature>
<evidence type="ECO:0000256" key="2">
    <source>
        <dbReference type="SAM" id="SignalP"/>
    </source>
</evidence>
<evidence type="ECO:0008006" key="5">
    <source>
        <dbReference type="Google" id="ProtNLM"/>
    </source>
</evidence>
<feature type="chain" id="PRO_5011610715" description="Transferrin-binding protein B C-lobe/N-lobe beta barrel domain-containing protein" evidence="2">
    <location>
        <begin position="19"/>
        <end position="214"/>
    </location>
</feature>
<organism evidence="3 4">
    <name type="scientific">Paracoccus alkenifer</name>
    <dbReference type="NCBI Taxonomy" id="65735"/>
    <lineage>
        <taxon>Bacteria</taxon>
        <taxon>Pseudomonadati</taxon>
        <taxon>Pseudomonadota</taxon>
        <taxon>Alphaproteobacteria</taxon>
        <taxon>Rhodobacterales</taxon>
        <taxon>Paracoccaceae</taxon>
        <taxon>Paracoccus</taxon>
    </lineage>
</organism>
<dbReference type="STRING" id="65735.SAMN04488075_0488"/>
<gene>
    <name evidence="3" type="ORF">SAMN04488075_0488</name>
</gene>
<feature type="signal peptide" evidence="2">
    <location>
        <begin position="1"/>
        <end position="18"/>
    </location>
</feature>
<dbReference type="RefSeq" id="WP_143042717.1">
    <property type="nucleotide sequence ID" value="NZ_FNXG01000001.1"/>
</dbReference>
<dbReference type="Proteomes" id="UP000199125">
    <property type="component" value="Unassembled WGS sequence"/>
</dbReference>
<name>A0A1H6JVM8_9RHOB</name>
<dbReference type="SUPFAM" id="SSF56925">
    <property type="entry name" value="OMPA-like"/>
    <property type="match status" value="1"/>
</dbReference>
<sequence>MKYLVCLLAAVTFLGACGGDGGGEGGVSSGSGAGSGVGGSSGGGSSAGGGNNDNVPGSFAGLYDQFTQIHLADHHPTDAAQLPAGGTATYSGAAVFGSPAITGSPVFASSAEMQANFGDSTVSGRFYNFQPQGATPIFGELIFQGGVIQGAEYEAALVGEINASGQNYDVSGSVNGIFRGDHGEIVEGQITGQIDSGNSGGGSLPWLSGVMKLE</sequence>
<dbReference type="PROSITE" id="PS51257">
    <property type="entry name" value="PROKAR_LIPOPROTEIN"/>
    <property type="match status" value="1"/>
</dbReference>
<keyword evidence="2" id="KW-0732">Signal</keyword>
<dbReference type="OrthoDB" id="7873147at2"/>
<accession>A0A1H6JVM8</accession>
<dbReference type="AlphaFoldDB" id="A0A1H6JVM8"/>
<dbReference type="Gene3D" id="2.40.160.90">
    <property type="match status" value="1"/>
</dbReference>
<evidence type="ECO:0000313" key="3">
    <source>
        <dbReference type="EMBL" id="SEH63368.1"/>
    </source>
</evidence>
<evidence type="ECO:0000313" key="4">
    <source>
        <dbReference type="Proteomes" id="UP000199125"/>
    </source>
</evidence>